<dbReference type="KEGG" id="dmm:dnm_079980"/>
<evidence type="ECO:0000256" key="5">
    <source>
        <dbReference type="ARBA" id="ARBA00022737"/>
    </source>
</evidence>
<evidence type="ECO:0000256" key="4">
    <source>
        <dbReference type="ARBA" id="ARBA00022729"/>
    </source>
</evidence>
<gene>
    <name evidence="10" type="primary">yaeT1</name>
    <name evidence="10" type="ORF">dnm_079980</name>
</gene>
<evidence type="ECO:0000313" key="10">
    <source>
        <dbReference type="EMBL" id="QTA91925.1"/>
    </source>
</evidence>
<dbReference type="PROSITE" id="PS51779">
    <property type="entry name" value="POTRA"/>
    <property type="match status" value="1"/>
</dbReference>
<evidence type="ECO:0000259" key="9">
    <source>
        <dbReference type="PROSITE" id="PS51779"/>
    </source>
</evidence>
<organism evidence="10 11">
    <name type="scientific">Desulfonema magnum</name>
    <dbReference type="NCBI Taxonomy" id="45655"/>
    <lineage>
        <taxon>Bacteria</taxon>
        <taxon>Pseudomonadati</taxon>
        <taxon>Thermodesulfobacteriota</taxon>
        <taxon>Desulfobacteria</taxon>
        <taxon>Desulfobacterales</taxon>
        <taxon>Desulfococcaceae</taxon>
        <taxon>Desulfonema</taxon>
    </lineage>
</organism>
<feature type="domain" description="POTRA" evidence="9">
    <location>
        <begin position="358"/>
        <end position="439"/>
    </location>
</feature>
<reference evidence="10" key="1">
    <citation type="journal article" date="2021" name="Microb. Physiol.">
        <title>Proteogenomic Insights into the Physiology of Marine, Sulfate-Reducing, Filamentous Desulfonema limicola and Desulfonema magnum.</title>
        <authorList>
            <person name="Schnaars V."/>
            <person name="Wohlbrand L."/>
            <person name="Scheve S."/>
            <person name="Hinrichs C."/>
            <person name="Reinhardt R."/>
            <person name="Rabus R."/>
        </authorList>
    </citation>
    <scope>NUCLEOTIDE SEQUENCE</scope>
    <source>
        <strain evidence="10">4be13</strain>
    </source>
</reference>
<dbReference type="InterPro" id="IPR000184">
    <property type="entry name" value="Bac_surfAg_D15"/>
</dbReference>
<dbReference type="PANTHER" id="PTHR12815:SF47">
    <property type="entry name" value="TRANSLOCATION AND ASSEMBLY MODULE SUBUNIT TAMA"/>
    <property type="match status" value="1"/>
</dbReference>
<dbReference type="InterPro" id="IPR034746">
    <property type="entry name" value="POTRA"/>
</dbReference>
<dbReference type="Proteomes" id="UP000663722">
    <property type="component" value="Chromosome"/>
</dbReference>
<dbReference type="RefSeq" id="WP_207679506.1">
    <property type="nucleotide sequence ID" value="NZ_CP061800.1"/>
</dbReference>
<accession>A0A975BU83</accession>
<dbReference type="InterPro" id="IPR010827">
    <property type="entry name" value="BamA/TamA_POTRA"/>
</dbReference>
<evidence type="ECO:0000256" key="6">
    <source>
        <dbReference type="ARBA" id="ARBA00023136"/>
    </source>
</evidence>
<dbReference type="GO" id="GO:0009279">
    <property type="term" value="C:cell outer membrane"/>
    <property type="evidence" value="ECO:0007669"/>
    <property type="project" value="UniProtKB-UniRule"/>
</dbReference>
<evidence type="ECO:0000256" key="2">
    <source>
        <dbReference type="ARBA" id="ARBA00022452"/>
    </source>
</evidence>
<dbReference type="Pfam" id="PF07244">
    <property type="entry name" value="POTRA"/>
    <property type="match status" value="5"/>
</dbReference>
<dbReference type="PANTHER" id="PTHR12815">
    <property type="entry name" value="SORTING AND ASSEMBLY MACHINERY SAMM50 PROTEIN FAMILY MEMBER"/>
    <property type="match status" value="1"/>
</dbReference>
<keyword evidence="11" id="KW-1185">Reference proteome</keyword>
<keyword evidence="6" id="KW-0472">Membrane</keyword>
<dbReference type="NCBIfam" id="TIGR03303">
    <property type="entry name" value="OM_YaeT"/>
    <property type="match status" value="1"/>
</dbReference>
<dbReference type="Pfam" id="PF01103">
    <property type="entry name" value="Omp85"/>
    <property type="match status" value="1"/>
</dbReference>
<dbReference type="GO" id="GO:0071709">
    <property type="term" value="P:membrane assembly"/>
    <property type="evidence" value="ECO:0007669"/>
    <property type="project" value="InterPro"/>
</dbReference>
<dbReference type="Gene3D" id="2.40.160.50">
    <property type="entry name" value="membrane protein fhac: a member of the omp85/tpsb transporter family"/>
    <property type="match status" value="1"/>
</dbReference>
<dbReference type="EMBL" id="CP061800">
    <property type="protein sequence ID" value="QTA91925.1"/>
    <property type="molecule type" value="Genomic_DNA"/>
</dbReference>
<proteinExistence type="predicted"/>
<comment type="subcellular location">
    <subcellularLocation>
        <location evidence="1">Membrane</location>
    </subcellularLocation>
</comment>
<dbReference type="InterPro" id="IPR023707">
    <property type="entry name" value="OM_assembly_BamA"/>
</dbReference>
<keyword evidence="7" id="KW-0998">Cell outer membrane</keyword>
<evidence type="ECO:0000313" key="11">
    <source>
        <dbReference type="Proteomes" id="UP000663722"/>
    </source>
</evidence>
<dbReference type="InterPro" id="IPR039910">
    <property type="entry name" value="D15-like"/>
</dbReference>
<evidence type="ECO:0000256" key="7">
    <source>
        <dbReference type="ARBA" id="ARBA00023237"/>
    </source>
</evidence>
<protein>
    <recommendedName>
        <fullName evidence="8">Outer membrane protein assembly factor BamA</fullName>
    </recommendedName>
</protein>
<dbReference type="Gene3D" id="3.10.20.310">
    <property type="entry name" value="membrane protein fhac"/>
    <property type="match status" value="7"/>
</dbReference>
<sequence length="928" mass="106169">MKRQILQIVLFLCFLIAGDVFSQNNPNPVSVPLISDIIVEIQAFPGDKTELTEIAQNLIRVRQGEPFSPERLQASADALKLCKRFKNIHVDSKAEEKEKIILLFYLTPFRYIKDIHIEGASPFFERDILNVMTVYIGDTFLQKDLPDQAVLIEKLFRQDGFIAPEVRVTAREDTADGNFIIDVDIDRDDYYRVKKLEIRGNRAFSGKRLKLRMKTWVASLLPGGPGRFIEKSLKQDIKNLTEYYRKKQYSDVVVDSELEKNSKTRSVSIFITINEGNKYDIEFEGNKEFWGFTLKKDVENLFKEGNKNDFGIKKSVRTIRERYKKAGYSDIRVKIQDKVIPEKAIRKVRFVIDEGPRAIVDSIEITGNHVFDDEKIKKQMLTQLPGFLEKGVFVPETLEEDISAIQSLYLGQGYAGTTIKKHLKRSHDKQKIGVHLEIGEGVQTLISSVKITGSKIISEAEAYKTLSLKVGSPFQEDNVRNDEHTLASLIAEKGYPHIRVKGDVSVSEDQSVATVVYHVDEGPYVEMGEIYYAGNFRTKRKVLLKELEIKTNAPFSLVKMLETQRNIRNMNVFDSVQFKAVGLKEKAEKVNLFVEMEEKKPYFVQVGAGYDTERNFYAHAKSGDRNLFGTNKSAWLSGEMSEIGYRGEFGLTEPRLFGSRFSTTLGLFIEEREEFNQDFGVRTFGSSLGFSRKWIEHLNTTLNFRFEQRDQFRLDTAASEAYDRDEFEMRRIFVTTPSVSYDTRDSFIRPKKGMFSSFSVDISQGLENSLDNFLKYRVDARYYWTPLERLTLACHGRVGYIYPFASQEKVPDDQLFFLGGTSDIRGFRENMLSFDAEDNPIGGNTSILGSLEARIDLGVNLEFTTFYDVGSLRDTFQDTETKDFRSTAGVGLRYITPIGPIGFLYGVKLDKEEGESAGRLHFTMGYTF</sequence>
<keyword evidence="2" id="KW-1134">Transmembrane beta strand</keyword>
<keyword evidence="3" id="KW-0812">Transmembrane</keyword>
<evidence type="ECO:0000256" key="3">
    <source>
        <dbReference type="ARBA" id="ARBA00022692"/>
    </source>
</evidence>
<dbReference type="PIRSF" id="PIRSF006076">
    <property type="entry name" value="OM_assembly_OMP85"/>
    <property type="match status" value="1"/>
</dbReference>
<evidence type="ECO:0000256" key="1">
    <source>
        <dbReference type="ARBA" id="ARBA00004370"/>
    </source>
</evidence>
<name>A0A975BU83_9BACT</name>
<keyword evidence="4" id="KW-0732">Signal</keyword>
<evidence type="ECO:0000256" key="8">
    <source>
        <dbReference type="NCBIfam" id="TIGR03303"/>
    </source>
</evidence>
<keyword evidence="5" id="KW-0677">Repeat</keyword>
<dbReference type="AlphaFoldDB" id="A0A975BU83"/>